<reference evidence="1 2" key="1">
    <citation type="submission" date="2013-08" db="EMBL/GenBank/DDBJ databases">
        <authorList>
            <consortium name="DOE Joint Genome Institute"/>
            <person name="Eisen J."/>
            <person name="Huntemann M."/>
            <person name="Han J."/>
            <person name="Chen A."/>
            <person name="Kyrpides N."/>
            <person name="Mavromatis K."/>
            <person name="Markowitz V."/>
            <person name="Palaniappan K."/>
            <person name="Ivanova N."/>
            <person name="Schaumberg A."/>
            <person name="Pati A."/>
            <person name="Liolios K."/>
            <person name="Nordberg H.P."/>
            <person name="Cantor M.N."/>
            <person name="Hua S.X."/>
            <person name="Woyke T."/>
        </authorList>
    </citation>
    <scope>NUCLEOTIDE SEQUENCE [LARGE SCALE GENOMIC DNA]</scope>
    <source>
        <strain evidence="1 2">DSM 2278</strain>
    </source>
</reference>
<keyword evidence="2" id="KW-1185">Reference proteome</keyword>
<comment type="caution">
    <text evidence="1">The sequence shown here is derived from an EMBL/GenBank/DDBJ whole genome shotgun (WGS) entry which is preliminary data.</text>
</comment>
<dbReference type="STRING" id="1090322.MettiDRAFT_2599"/>
<dbReference type="Proteomes" id="UP000019483">
    <property type="component" value="Unassembled WGS sequence"/>
</dbReference>
<proteinExistence type="predicted"/>
<protein>
    <submittedName>
        <fullName evidence="1">Uncharacterized protein</fullName>
    </submittedName>
</protein>
<sequence>MKHKILKGMACVAATAVVLKAVLPKKHVKDEE</sequence>
<dbReference type="EMBL" id="AZAJ01000001">
    <property type="protein sequence ID" value="ETA69105.1"/>
    <property type="molecule type" value="Genomic_DNA"/>
</dbReference>
<dbReference type="AlphaFoldDB" id="W9DU18"/>
<gene>
    <name evidence="1" type="ORF">MettiDRAFT_2599</name>
</gene>
<accession>W9DU18</accession>
<evidence type="ECO:0000313" key="2">
    <source>
        <dbReference type="Proteomes" id="UP000019483"/>
    </source>
</evidence>
<organism evidence="1 2">
    <name type="scientific">Methanolobus tindarius DSM 2278</name>
    <dbReference type="NCBI Taxonomy" id="1090322"/>
    <lineage>
        <taxon>Archaea</taxon>
        <taxon>Methanobacteriati</taxon>
        <taxon>Methanobacteriota</taxon>
        <taxon>Stenosarchaea group</taxon>
        <taxon>Methanomicrobia</taxon>
        <taxon>Methanosarcinales</taxon>
        <taxon>Methanosarcinaceae</taxon>
        <taxon>Methanolobus</taxon>
    </lineage>
</organism>
<name>W9DU18_METTI</name>
<evidence type="ECO:0000313" key="1">
    <source>
        <dbReference type="EMBL" id="ETA69105.1"/>
    </source>
</evidence>